<evidence type="ECO:0008006" key="3">
    <source>
        <dbReference type="Google" id="ProtNLM"/>
    </source>
</evidence>
<dbReference type="EMBL" id="LQRT01000002">
    <property type="protein sequence ID" value="KZS42536.1"/>
    <property type="molecule type" value="Genomic_DNA"/>
</dbReference>
<dbReference type="OrthoDB" id="7443339at2"/>
<sequence>MKIRHLSNSIFTTLLLVFLSFGSSVLAQSKKKTLKVLFVGNSYTYVENIPQITSIISDSLQTKLITKKSVIGGAKLRDHWLGNRGLKTKEIIKKNKFDIVVLQEWSLGTIYESDSIRKYAKLFCDLIKDKGAKPYLYQTWAREKVPQHQETIAKVYEEVATANEATIVPVGRAWELAKQLRPTIKLYDADGTHPSRLGAFLSAYTFATTITGEMPGSLSRIYSTNDSQGESVYLMYLDNLDITFFTEVVKKIVIPRN</sequence>
<name>A0A163CLG5_9FLAO</name>
<reference evidence="1 2" key="1">
    <citation type="submission" date="2016-01" db="EMBL/GenBank/DDBJ databases">
        <title>The draft genome sequence of Aquimarina sp. RZW4-3-2.</title>
        <authorList>
            <person name="Wang Y."/>
        </authorList>
    </citation>
    <scope>NUCLEOTIDE SEQUENCE [LARGE SCALE GENOMIC DNA]</scope>
    <source>
        <strain evidence="1 2">RZW4-3-2</strain>
    </source>
</reference>
<evidence type="ECO:0000313" key="2">
    <source>
        <dbReference type="Proteomes" id="UP000076715"/>
    </source>
</evidence>
<comment type="caution">
    <text evidence="1">The sequence shown here is derived from an EMBL/GenBank/DDBJ whole genome shotgun (WGS) entry which is preliminary data.</text>
</comment>
<dbReference type="RefSeq" id="WP_066310444.1">
    <property type="nucleotide sequence ID" value="NZ_LQRT01000002.1"/>
</dbReference>
<dbReference type="GO" id="GO:0016788">
    <property type="term" value="F:hydrolase activity, acting on ester bonds"/>
    <property type="evidence" value="ECO:0007669"/>
    <property type="project" value="UniProtKB-ARBA"/>
</dbReference>
<protein>
    <recommendedName>
        <fullName evidence="3">SGNH hydrolase-type esterase domain-containing protein</fullName>
    </recommendedName>
</protein>
<evidence type="ECO:0000313" key="1">
    <source>
        <dbReference type="EMBL" id="KZS42536.1"/>
    </source>
</evidence>
<dbReference type="Gene3D" id="3.40.50.1110">
    <property type="entry name" value="SGNH hydrolase"/>
    <property type="match status" value="1"/>
</dbReference>
<proteinExistence type="predicted"/>
<organism evidence="1 2">
    <name type="scientific">Aquimarina aggregata</name>
    <dbReference type="NCBI Taxonomy" id="1642818"/>
    <lineage>
        <taxon>Bacteria</taxon>
        <taxon>Pseudomonadati</taxon>
        <taxon>Bacteroidota</taxon>
        <taxon>Flavobacteriia</taxon>
        <taxon>Flavobacteriales</taxon>
        <taxon>Flavobacteriaceae</taxon>
        <taxon>Aquimarina</taxon>
    </lineage>
</organism>
<dbReference type="SUPFAM" id="SSF52266">
    <property type="entry name" value="SGNH hydrolase"/>
    <property type="match status" value="1"/>
</dbReference>
<accession>A0A163CLG5</accession>
<dbReference type="Proteomes" id="UP000076715">
    <property type="component" value="Unassembled WGS sequence"/>
</dbReference>
<dbReference type="InterPro" id="IPR036514">
    <property type="entry name" value="SGNH_hydro_sf"/>
</dbReference>
<keyword evidence="2" id="KW-1185">Reference proteome</keyword>
<gene>
    <name evidence="1" type="ORF">AWE51_03585</name>
</gene>
<dbReference type="AlphaFoldDB" id="A0A163CLG5"/>